<dbReference type="Proteomes" id="UP000029665">
    <property type="component" value="Unassembled WGS sequence"/>
</dbReference>
<gene>
    <name evidence="1" type="ORF">BN946_scf184908.g2</name>
</gene>
<reference evidence="1" key="1">
    <citation type="submission" date="2014-01" db="EMBL/GenBank/DDBJ databases">
        <title>The genome of the white-rot fungus Pycnoporus cinnabarinus: a basidiomycete model with a versatile arsenal for lignocellulosic biomass breakdown.</title>
        <authorList>
            <person name="Levasseur A."/>
            <person name="Lomascolo A."/>
            <person name="Ruiz-Duenas F.J."/>
            <person name="Uzan E."/>
            <person name="Piumi F."/>
            <person name="Kues U."/>
            <person name="Ram A.F.J."/>
            <person name="Murat C."/>
            <person name="Haon M."/>
            <person name="Benoit I."/>
            <person name="Arfi Y."/>
            <person name="Chevret D."/>
            <person name="Drula E."/>
            <person name="Kwon M.J."/>
            <person name="Gouret P."/>
            <person name="Lesage-Meessen L."/>
            <person name="Lombard V."/>
            <person name="Mariette J."/>
            <person name="Noirot C."/>
            <person name="Park J."/>
            <person name="Patyshakuliyeva A."/>
            <person name="Wieneger R.A.B."/>
            <person name="Wosten H.A.B."/>
            <person name="Martin F."/>
            <person name="Coutinho P.M."/>
            <person name="de Vries R."/>
            <person name="Martinez A.T."/>
            <person name="Klopp C."/>
            <person name="Pontarotti P."/>
            <person name="Henrissat B."/>
            <person name="Record E."/>
        </authorList>
    </citation>
    <scope>NUCLEOTIDE SEQUENCE [LARGE SCALE GENOMIC DNA]</scope>
    <source>
        <strain evidence="1">BRFM137</strain>
    </source>
</reference>
<dbReference type="STRING" id="5643.A0A060SA80"/>
<comment type="caution">
    <text evidence="1">The sequence shown here is derived from an EMBL/GenBank/DDBJ whole genome shotgun (WGS) entry which is preliminary data.</text>
</comment>
<proteinExistence type="predicted"/>
<evidence type="ECO:0000313" key="1">
    <source>
        <dbReference type="EMBL" id="CDO71245.1"/>
    </source>
</evidence>
<evidence type="ECO:0000313" key="2">
    <source>
        <dbReference type="Proteomes" id="UP000029665"/>
    </source>
</evidence>
<accession>A0A060SA80</accession>
<dbReference type="EMBL" id="CCBP010000100">
    <property type="protein sequence ID" value="CDO71245.1"/>
    <property type="molecule type" value="Genomic_DNA"/>
</dbReference>
<keyword evidence="2" id="KW-1185">Reference proteome</keyword>
<dbReference type="HOGENOM" id="CLU_531145_0_0_1"/>
<organism evidence="1 2">
    <name type="scientific">Pycnoporus cinnabarinus</name>
    <name type="common">Cinnabar-red polypore</name>
    <name type="synonym">Trametes cinnabarina</name>
    <dbReference type="NCBI Taxonomy" id="5643"/>
    <lineage>
        <taxon>Eukaryota</taxon>
        <taxon>Fungi</taxon>
        <taxon>Dikarya</taxon>
        <taxon>Basidiomycota</taxon>
        <taxon>Agaricomycotina</taxon>
        <taxon>Agaricomycetes</taxon>
        <taxon>Polyporales</taxon>
        <taxon>Polyporaceae</taxon>
        <taxon>Trametes</taxon>
    </lineage>
</organism>
<dbReference type="OrthoDB" id="3065422at2759"/>
<dbReference type="OMA" id="YPPLNEY"/>
<dbReference type="AlphaFoldDB" id="A0A060SA80"/>
<name>A0A060SA80_PYCCI</name>
<sequence>MTRTRGRRGAPARRAYAELLRRIASVISSTPALLDLLRLSAAPQSRILLVEALRDLAEKWSYGDLAHSPELFSDFIHWTTENRTSAALSAAVAKYRTTRDMNRKIHRYAVARLGLDRTHGRAVAESLPKHYLQRLSTPYPPLNEYVAETEAIRDLWSDHFANRPKPDERRARQGVHLLNPAQLALTIGPEDSCVLIDADDHSIIAVVLHGAAGENASESASFLDWADVTIKNGMEDRRSVRKEDPGAMVQTGYTAGARGAPLFGWVRNLEHKKRLTPEQVASSDYASSCLLAVGWNIVRSAFPPAITADWIDFLWTNGLPAMDAGIGSSSHSGDYSVQYGDDTITFHDAELAPPTGILNHNYSRAIHFEHQPHCYAVQWIISRTHDTEHGGHFYISSYGVQIINTADTMIAWRPTDMHGTSLAKFNPDPKKPILPPSDPPFEQRGTCYATSNRLASVYDCYGDSLRTALDDGARNIPFSKRQTAEDAAAAAAAQEFINQISAGVLFEEEGKGV</sequence>
<protein>
    <submittedName>
        <fullName evidence="1">Uncharacterized protein</fullName>
    </submittedName>
</protein>